<keyword evidence="2" id="KW-1185">Reference proteome</keyword>
<sequence>MAINQKTLKRATFKHIEAELICYHETKKEIKRLRESIIYDTELNDNVGMGKNSYRIPSRPTEQIATRLIATKIIRNLVEISDAIESIYSCLDENQKKLIKMRYWSGRNRVSWKMIDLELNLGEWTVYRYQQLIIEAIAERIGWR</sequence>
<evidence type="ECO:0000313" key="1">
    <source>
        <dbReference type="EMBL" id="MDV2686621.1"/>
    </source>
</evidence>
<organism evidence="1 2">
    <name type="scientific">Alkalihalophilus lindianensis</name>
    <dbReference type="NCBI Taxonomy" id="1630542"/>
    <lineage>
        <taxon>Bacteria</taxon>
        <taxon>Bacillati</taxon>
        <taxon>Bacillota</taxon>
        <taxon>Bacilli</taxon>
        <taxon>Bacillales</taxon>
        <taxon>Bacillaceae</taxon>
        <taxon>Alkalihalophilus</taxon>
    </lineage>
</organism>
<accession>A0ABU3XFE4</accession>
<evidence type="ECO:0000313" key="2">
    <source>
        <dbReference type="Proteomes" id="UP001287282"/>
    </source>
</evidence>
<gene>
    <name evidence="1" type="ORF">RYX56_19875</name>
</gene>
<dbReference type="NCBIfam" id="TIGR01636">
    <property type="entry name" value="phage_rinA"/>
    <property type="match status" value="1"/>
</dbReference>
<comment type="caution">
    <text evidence="1">The sequence shown here is derived from an EMBL/GenBank/DDBJ whole genome shotgun (WGS) entry which is preliminary data.</text>
</comment>
<name>A0ABU3XFE4_9BACI</name>
<protein>
    <submittedName>
        <fullName evidence="1">Transcriptional regulator</fullName>
    </submittedName>
</protein>
<reference evidence="1 2" key="1">
    <citation type="submission" date="2023-10" db="EMBL/GenBank/DDBJ databases">
        <title>Screening of Alkalihalobacillus lindianensis BZ-TG-R113 and Its Alleviation of Salt Stress on Rapeseed Growth.</title>
        <authorList>
            <person name="Zhao B."/>
            <person name="Guo T."/>
        </authorList>
    </citation>
    <scope>NUCLEOTIDE SEQUENCE [LARGE SCALE GENOMIC DNA]</scope>
    <source>
        <strain evidence="1 2">BZ-TG-R113</strain>
    </source>
</reference>
<dbReference type="Proteomes" id="UP001287282">
    <property type="component" value="Unassembled WGS sequence"/>
</dbReference>
<dbReference type="RefSeq" id="WP_317123775.1">
    <property type="nucleotide sequence ID" value="NZ_JAWJBA010000011.1"/>
</dbReference>
<dbReference type="EMBL" id="JAWJBA010000011">
    <property type="protein sequence ID" value="MDV2686621.1"/>
    <property type="molecule type" value="Genomic_DNA"/>
</dbReference>
<proteinExistence type="predicted"/>
<dbReference type="InterPro" id="IPR006523">
    <property type="entry name" value="RinA"/>
</dbReference>